<dbReference type="CDD" id="cd01948">
    <property type="entry name" value="EAL"/>
    <property type="match status" value="1"/>
</dbReference>
<name>A0ABW6ZBS7_9HYPH</name>
<reference evidence="4 5" key="1">
    <citation type="submission" date="2024-02" db="EMBL/GenBank/DDBJ databases">
        <title>Expansion and revision of Xanthobacter and proposal of Roseixanthobacter gen. nov.</title>
        <authorList>
            <person name="Soltysiak M.P.M."/>
            <person name="Jalihal A."/>
            <person name="Ory A."/>
            <person name="Chrisophersen C."/>
            <person name="Lee A.D."/>
            <person name="Boulton J."/>
            <person name="Springer M."/>
        </authorList>
    </citation>
    <scope>NUCLEOTIDE SEQUENCE [LARGE SCALE GENOMIC DNA]</scope>
    <source>
        <strain evidence="4 5">CB5</strain>
    </source>
</reference>
<dbReference type="SUPFAM" id="SSF55073">
    <property type="entry name" value="Nucleotide cyclase"/>
    <property type="match status" value="1"/>
</dbReference>
<proteinExistence type="predicted"/>
<dbReference type="InterPro" id="IPR035919">
    <property type="entry name" value="EAL_sf"/>
</dbReference>
<keyword evidence="1" id="KW-1133">Transmembrane helix</keyword>
<dbReference type="Pfam" id="PF00990">
    <property type="entry name" value="GGDEF"/>
    <property type="match status" value="1"/>
</dbReference>
<evidence type="ECO:0000313" key="4">
    <source>
        <dbReference type="EMBL" id="MFG1251089.1"/>
    </source>
</evidence>
<feature type="transmembrane region" description="Helical" evidence="1">
    <location>
        <begin position="47"/>
        <end position="64"/>
    </location>
</feature>
<dbReference type="InterPro" id="IPR001633">
    <property type="entry name" value="EAL_dom"/>
</dbReference>
<dbReference type="InterPro" id="IPR043128">
    <property type="entry name" value="Rev_trsase/Diguanyl_cyclase"/>
</dbReference>
<dbReference type="CDD" id="cd01949">
    <property type="entry name" value="GGDEF"/>
    <property type="match status" value="1"/>
</dbReference>
<dbReference type="PROSITE" id="PS50887">
    <property type="entry name" value="GGDEF"/>
    <property type="match status" value="1"/>
</dbReference>
<dbReference type="NCBIfam" id="TIGR00254">
    <property type="entry name" value="GGDEF"/>
    <property type="match status" value="1"/>
</dbReference>
<dbReference type="Proteomes" id="UP001604043">
    <property type="component" value="Unassembled WGS sequence"/>
</dbReference>
<evidence type="ECO:0000313" key="5">
    <source>
        <dbReference type="Proteomes" id="UP001604043"/>
    </source>
</evidence>
<dbReference type="PROSITE" id="PS50883">
    <property type="entry name" value="EAL"/>
    <property type="match status" value="1"/>
</dbReference>
<dbReference type="SUPFAM" id="SSF141868">
    <property type="entry name" value="EAL domain-like"/>
    <property type="match status" value="1"/>
</dbReference>
<sequence>MPRRWILIYGSIIVTAIAVFVAILQADLIHSVFFIGEAHDAWHLDELFAAWIVATGALIAILIVRESELRKLIVQQRETLKLVDDASAFDGLTGIANRLQFQSEFGRELKEAWHKSSRLALLVVDVDLLRSVNETHGHGAGDDLLRQLAARLVSVPHRGGMVARLGSGEFAILFPMGSDETEELFRLASRILSRLREPFDCNGTQVDITASIGISKYPRDGSSATVLLQSAEKALRQAKAAGKDCYALYDSGLDARGRERRSLETEFRHGLEAGEIVAQYQPVVCLKTGETVGFEALARWQHPTRGLLGPAEFIPIAEDEGLIDPLFTAMLRRAGDDLATWKTPRTVAVNLSPVQLVDPHLPDRTLALLEEMNIPPGQIELEITETGLLADFEAARKTLVALKEAGVRISLDDFGTGFSSLRHLNELPIDKIKIDRSFTRRIATEAQSCKIIASMLSLGRALELTTVAEGVETREEADFLLSEGCELGQGYLFARPLWPQEAFASVNPSGA</sequence>
<dbReference type="InterPro" id="IPR029787">
    <property type="entry name" value="Nucleotide_cyclase"/>
</dbReference>
<evidence type="ECO:0000259" key="2">
    <source>
        <dbReference type="PROSITE" id="PS50883"/>
    </source>
</evidence>
<organism evidence="4 5">
    <name type="scientific">Xanthobacter aminoxidans</name>
    <dbReference type="NCBI Taxonomy" id="186280"/>
    <lineage>
        <taxon>Bacteria</taxon>
        <taxon>Pseudomonadati</taxon>
        <taxon>Pseudomonadota</taxon>
        <taxon>Alphaproteobacteria</taxon>
        <taxon>Hyphomicrobiales</taxon>
        <taxon>Xanthobacteraceae</taxon>
        <taxon>Xanthobacter</taxon>
    </lineage>
</organism>
<evidence type="ECO:0000259" key="3">
    <source>
        <dbReference type="PROSITE" id="PS50887"/>
    </source>
</evidence>
<keyword evidence="1" id="KW-0472">Membrane</keyword>
<gene>
    <name evidence="4" type="ORF">V5F30_02660</name>
</gene>
<comment type="caution">
    <text evidence="4">The sequence shown here is derived from an EMBL/GenBank/DDBJ whole genome shotgun (WGS) entry which is preliminary data.</text>
</comment>
<dbReference type="PANTHER" id="PTHR33121">
    <property type="entry name" value="CYCLIC DI-GMP PHOSPHODIESTERASE PDEF"/>
    <property type="match status" value="1"/>
</dbReference>
<keyword evidence="5" id="KW-1185">Reference proteome</keyword>
<accession>A0ABW6ZBS7</accession>
<dbReference type="RefSeq" id="WP_394006524.1">
    <property type="nucleotide sequence ID" value="NZ_JBAFUR010000001.1"/>
</dbReference>
<evidence type="ECO:0000256" key="1">
    <source>
        <dbReference type="SAM" id="Phobius"/>
    </source>
</evidence>
<dbReference type="InterPro" id="IPR050706">
    <property type="entry name" value="Cyclic-di-GMP_PDE-like"/>
</dbReference>
<dbReference type="SMART" id="SM00267">
    <property type="entry name" value="GGDEF"/>
    <property type="match status" value="1"/>
</dbReference>
<feature type="transmembrane region" description="Helical" evidence="1">
    <location>
        <begin position="7"/>
        <end position="35"/>
    </location>
</feature>
<keyword evidence="1" id="KW-0812">Transmembrane</keyword>
<dbReference type="SMART" id="SM00052">
    <property type="entry name" value="EAL"/>
    <property type="match status" value="1"/>
</dbReference>
<feature type="domain" description="GGDEF" evidence="3">
    <location>
        <begin position="117"/>
        <end position="251"/>
    </location>
</feature>
<dbReference type="Pfam" id="PF00563">
    <property type="entry name" value="EAL"/>
    <property type="match status" value="1"/>
</dbReference>
<feature type="domain" description="EAL" evidence="2">
    <location>
        <begin position="260"/>
        <end position="510"/>
    </location>
</feature>
<protein>
    <submittedName>
        <fullName evidence="4">EAL domain-containing protein</fullName>
    </submittedName>
</protein>
<dbReference type="Gene3D" id="3.30.70.270">
    <property type="match status" value="1"/>
</dbReference>
<dbReference type="PANTHER" id="PTHR33121:SF70">
    <property type="entry name" value="SIGNALING PROTEIN YKOW"/>
    <property type="match status" value="1"/>
</dbReference>
<dbReference type="InterPro" id="IPR000160">
    <property type="entry name" value="GGDEF_dom"/>
</dbReference>
<dbReference type="Gene3D" id="3.20.20.450">
    <property type="entry name" value="EAL domain"/>
    <property type="match status" value="1"/>
</dbReference>
<dbReference type="EMBL" id="JBAFUR010000001">
    <property type="protein sequence ID" value="MFG1251089.1"/>
    <property type="molecule type" value="Genomic_DNA"/>
</dbReference>